<dbReference type="EMBL" id="FORO01000006">
    <property type="protein sequence ID" value="SFI82667.1"/>
    <property type="molecule type" value="Genomic_DNA"/>
</dbReference>
<evidence type="ECO:0000313" key="1">
    <source>
        <dbReference type="EMBL" id="SFI82667.1"/>
    </source>
</evidence>
<dbReference type="AlphaFoldDB" id="A0A1I3LD91"/>
<evidence type="ECO:0000313" key="2">
    <source>
        <dbReference type="Proteomes" id="UP000182829"/>
    </source>
</evidence>
<organism evidence="1 2">
    <name type="scientific">Natronobacterium gregoryi</name>
    <dbReference type="NCBI Taxonomy" id="44930"/>
    <lineage>
        <taxon>Archaea</taxon>
        <taxon>Methanobacteriati</taxon>
        <taxon>Methanobacteriota</taxon>
        <taxon>Stenosarchaea group</taxon>
        <taxon>Halobacteria</taxon>
        <taxon>Halobacteriales</taxon>
        <taxon>Natrialbaceae</taxon>
        <taxon>Natronobacterium</taxon>
    </lineage>
</organism>
<sequence length="46" mass="4967">MQSVPSLGLAQLSEKIIIGATQETNPECQSLMNLLSRQLTPDSPEP</sequence>
<gene>
    <name evidence="1" type="ORF">SAMN05443661_106110</name>
</gene>
<name>A0A1I3LD91_9EURY</name>
<protein>
    <submittedName>
        <fullName evidence="1">Uncharacterized protein</fullName>
    </submittedName>
</protein>
<reference evidence="1 2" key="1">
    <citation type="submission" date="2016-10" db="EMBL/GenBank/DDBJ databases">
        <authorList>
            <person name="de Groot N.N."/>
        </authorList>
    </citation>
    <scope>NUCLEOTIDE SEQUENCE [LARGE SCALE GENOMIC DNA]</scope>
    <source>
        <strain evidence="1 2">SP2</strain>
    </source>
</reference>
<accession>A0A1I3LD91</accession>
<proteinExistence type="predicted"/>
<dbReference type="Proteomes" id="UP000182829">
    <property type="component" value="Unassembled WGS sequence"/>
</dbReference>